<organism evidence="1 2">
    <name type="scientific">Aspergillus brasiliensis (strain CBS 101740 / IMI 381727 / IBT 21946)</name>
    <dbReference type="NCBI Taxonomy" id="767769"/>
    <lineage>
        <taxon>Eukaryota</taxon>
        <taxon>Fungi</taxon>
        <taxon>Dikarya</taxon>
        <taxon>Ascomycota</taxon>
        <taxon>Pezizomycotina</taxon>
        <taxon>Eurotiomycetes</taxon>
        <taxon>Eurotiomycetidae</taxon>
        <taxon>Eurotiales</taxon>
        <taxon>Aspergillaceae</taxon>
        <taxon>Aspergillus</taxon>
        <taxon>Aspergillus subgen. Circumdati</taxon>
    </lineage>
</organism>
<dbReference type="STRING" id="767769.A0A1L9U2F2"/>
<accession>A0A1L9U2F2</accession>
<evidence type="ECO:0000313" key="1">
    <source>
        <dbReference type="EMBL" id="OJJ65870.1"/>
    </source>
</evidence>
<keyword evidence="2" id="KW-1185">Reference proteome</keyword>
<dbReference type="OMA" id="YLIWYPA"/>
<dbReference type="VEuPathDB" id="FungiDB:ASPBRDRAFT_49416"/>
<dbReference type="EMBL" id="KV878705">
    <property type="protein sequence ID" value="OJJ65870.1"/>
    <property type="molecule type" value="Genomic_DNA"/>
</dbReference>
<reference evidence="2" key="1">
    <citation type="journal article" date="2017" name="Genome Biol.">
        <title>Comparative genomics reveals high biological diversity and specific adaptations in the industrially and medically important fungal genus Aspergillus.</title>
        <authorList>
            <person name="de Vries R.P."/>
            <person name="Riley R."/>
            <person name="Wiebenga A."/>
            <person name="Aguilar-Osorio G."/>
            <person name="Amillis S."/>
            <person name="Uchima C.A."/>
            <person name="Anderluh G."/>
            <person name="Asadollahi M."/>
            <person name="Askin M."/>
            <person name="Barry K."/>
            <person name="Battaglia E."/>
            <person name="Bayram O."/>
            <person name="Benocci T."/>
            <person name="Braus-Stromeyer S.A."/>
            <person name="Caldana C."/>
            <person name="Canovas D."/>
            <person name="Cerqueira G.C."/>
            <person name="Chen F."/>
            <person name="Chen W."/>
            <person name="Choi C."/>
            <person name="Clum A."/>
            <person name="Dos Santos R.A."/>
            <person name="Damasio A.R."/>
            <person name="Diallinas G."/>
            <person name="Emri T."/>
            <person name="Fekete E."/>
            <person name="Flipphi M."/>
            <person name="Freyberg S."/>
            <person name="Gallo A."/>
            <person name="Gournas C."/>
            <person name="Habgood R."/>
            <person name="Hainaut M."/>
            <person name="Harispe M.L."/>
            <person name="Henrissat B."/>
            <person name="Hilden K.S."/>
            <person name="Hope R."/>
            <person name="Hossain A."/>
            <person name="Karabika E."/>
            <person name="Karaffa L."/>
            <person name="Karanyi Z."/>
            <person name="Krasevec N."/>
            <person name="Kuo A."/>
            <person name="Kusch H."/>
            <person name="LaButti K."/>
            <person name="Lagendijk E.L."/>
            <person name="Lapidus A."/>
            <person name="Levasseur A."/>
            <person name="Lindquist E."/>
            <person name="Lipzen A."/>
            <person name="Logrieco A.F."/>
            <person name="MacCabe A."/>
            <person name="Maekelae M.R."/>
            <person name="Malavazi I."/>
            <person name="Melin P."/>
            <person name="Meyer V."/>
            <person name="Mielnichuk N."/>
            <person name="Miskei M."/>
            <person name="Molnar A.P."/>
            <person name="Mule G."/>
            <person name="Ngan C.Y."/>
            <person name="Orejas M."/>
            <person name="Orosz E."/>
            <person name="Ouedraogo J.P."/>
            <person name="Overkamp K.M."/>
            <person name="Park H.-S."/>
            <person name="Perrone G."/>
            <person name="Piumi F."/>
            <person name="Punt P.J."/>
            <person name="Ram A.F."/>
            <person name="Ramon A."/>
            <person name="Rauscher S."/>
            <person name="Record E."/>
            <person name="Riano-Pachon D.M."/>
            <person name="Robert V."/>
            <person name="Roehrig J."/>
            <person name="Ruller R."/>
            <person name="Salamov A."/>
            <person name="Salih N.S."/>
            <person name="Samson R.A."/>
            <person name="Sandor E."/>
            <person name="Sanguinetti M."/>
            <person name="Schuetze T."/>
            <person name="Sepcic K."/>
            <person name="Shelest E."/>
            <person name="Sherlock G."/>
            <person name="Sophianopoulou V."/>
            <person name="Squina F.M."/>
            <person name="Sun H."/>
            <person name="Susca A."/>
            <person name="Todd R.B."/>
            <person name="Tsang A."/>
            <person name="Unkles S.E."/>
            <person name="van de Wiele N."/>
            <person name="van Rossen-Uffink D."/>
            <person name="Oliveira J.V."/>
            <person name="Vesth T.C."/>
            <person name="Visser J."/>
            <person name="Yu J.-H."/>
            <person name="Zhou M."/>
            <person name="Andersen M.R."/>
            <person name="Archer D.B."/>
            <person name="Baker S.E."/>
            <person name="Benoit I."/>
            <person name="Brakhage A.A."/>
            <person name="Braus G.H."/>
            <person name="Fischer R."/>
            <person name="Frisvad J.C."/>
            <person name="Goldman G.H."/>
            <person name="Houbraken J."/>
            <person name="Oakley B."/>
            <person name="Pocsi I."/>
            <person name="Scazzocchio C."/>
            <person name="Seiboth B."/>
            <person name="vanKuyk P.A."/>
            <person name="Wortman J."/>
            <person name="Dyer P.S."/>
            <person name="Grigoriev I.V."/>
        </authorList>
    </citation>
    <scope>NUCLEOTIDE SEQUENCE [LARGE SCALE GENOMIC DNA]</scope>
    <source>
        <strain evidence="2">CBS 101740 / IMI 381727 / IBT 21946</strain>
    </source>
</reference>
<evidence type="ECO:0000313" key="2">
    <source>
        <dbReference type="Proteomes" id="UP000184499"/>
    </source>
</evidence>
<proteinExistence type="predicted"/>
<dbReference type="GeneID" id="93578820"/>
<dbReference type="RefSeq" id="XP_067473121.1">
    <property type="nucleotide sequence ID" value="XM_067626332.1"/>
</dbReference>
<dbReference type="OrthoDB" id="4360026at2759"/>
<protein>
    <submittedName>
        <fullName evidence="1">Uncharacterized protein</fullName>
    </submittedName>
</protein>
<gene>
    <name evidence="1" type="ORF">ASPBRDRAFT_49416</name>
</gene>
<sequence length="573" mass="66131">MDLLLDLSPDELEEARRRIVGKYDEEDCKAAIQGIRIPKTFEEEVHQLCTIRGIRHHYGFAQELRGTMSEFTRALNARDIMSGVIPTMASPEEVPYCIWYPDVPAEETLRALVQRYPDMLYHVARACAVAGYADLYMELDPLPEVHVAEEAGYASMQRGSNGSQQIYQHIMSQPVRFEILNDYTRTVNIAARQIAFLNGDTAVYASLTARTKYSGPRDFKSNAPPWNEYCRHPPYFNITEDWGIDDHDSKAPDAPEEYVTLLYNPLPTNLPLIDKDKLIHVAAYNGDIDRYARLRRPRMLEHEWAMVVHGIYHYPFFAKWWNTQIPEHPQDRTQMNIRRAINARRIMSNDLSWLTANTPGKLLPDLIWFPNVANSTTYERLAHRRPDLFEECLRSCIVAGYKWTWDDLMRAAPAIFQQEFAHDFMMPGFQCEDPKLWWLTKHASHALKMEADCSLNKHFQTDISKAVDDATAKCKRSPDSDWWGDYYSADSLYHPPNSPIIFFHDPVRPGSCEGPYNGMDCGIGEGVDLALFLGDALSKETWKREVLDEDYTTACLVDVWDLLEKEKEKEKNK</sequence>
<name>A0A1L9U2F2_ASPBC</name>
<dbReference type="Proteomes" id="UP000184499">
    <property type="component" value="Unassembled WGS sequence"/>
</dbReference>
<dbReference type="AlphaFoldDB" id="A0A1L9U2F2"/>